<name>A0A2M7G2A4_9BACT</name>
<dbReference type="EMBL" id="PFFQ01000041">
    <property type="protein sequence ID" value="PIW15937.1"/>
    <property type="molecule type" value="Genomic_DNA"/>
</dbReference>
<dbReference type="PROSITE" id="PS51272">
    <property type="entry name" value="SLH"/>
    <property type="match status" value="1"/>
</dbReference>
<feature type="chain" id="PRO_5014610985" description="SLH domain-containing protein" evidence="1">
    <location>
        <begin position="30"/>
        <end position="690"/>
    </location>
</feature>
<reference evidence="3 4" key="1">
    <citation type="submission" date="2017-09" db="EMBL/GenBank/DDBJ databases">
        <title>Depth-based differentiation of microbial function through sediment-hosted aquifers and enrichment of novel symbionts in the deep terrestrial subsurface.</title>
        <authorList>
            <person name="Probst A.J."/>
            <person name="Ladd B."/>
            <person name="Jarett J.K."/>
            <person name="Geller-Mcgrath D.E."/>
            <person name="Sieber C.M."/>
            <person name="Emerson J.B."/>
            <person name="Anantharaman K."/>
            <person name="Thomas B.C."/>
            <person name="Malmstrom R."/>
            <person name="Stieglmeier M."/>
            <person name="Klingl A."/>
            <person name="Woyke T."/>
            <person name="Ryan C.M."/>
            <person name="Banfield J.F."/>
        </authorList>
    </citation>
    <scope>NUCLEOTIDE SEQUENCE [LARGE SCALE GENOMIC DNA]</scope>
    <source>
        <strain evidence="3">CG17_big_fil_post_rev_8_21_14_2_50_48_46</strain>
    </source>
</reference>
<feature type="domain" description="SLH" evidence="2">
    <location>
        <begin position="37"/>
        <end position="101"/>
    </location>
</feature>
<gene>
    <name evidence="3" type="ORF">COW36_14560</name>
</gene>
<dbReference type="InterPro" id="IPR051465">
    <property type="entry name" value="Cell_Envelope_Struct_Comp"/>
</dbReference>
<comment type="caution">
    <text evidence="3">The sequence shown here is derived from an EMBL/GenBank/DDBJ whole genome shotgun (WGS) entry which is preliminary data.</text>
</comment>
<evidence type="ECO:0000313" key="3">
    <source>
        <dbReference type="EMBL" id="PIW15937.1"/>
    </source>
</evidence>
<sequence>MKLKQTAMLALAATFTVSGLTVFTAPAKAEVTFESMLMENGGDLDRTHWAANAIQELVDKYKVMSGFPDKKFRGSKTLSRYEMAAALYQVMKYVDSSIASIKPEVTKADLAKYATKDDLKQIAALQMEFKKELDMLKEGHMELAKRVDMLERVKVHGKVEVRYRDRVSVTDGTDTASPLFGAGNSNATKVVGTDLAVSDRPATDDKTTYKNNNGQAERAAGMPKQFNSPMSPNVTVDDLVPFRVRSNLSVSAMLTDGLMAHTSFDMFELGSAGGTAVNNGGHDVNEGSANGGAFVFRKAYLAAGMLDDKDMGASFKVGLMNFSKDLNTGSALTNHFGNNNWTGRGYGLVGWGSADIAASNNSVTDYRNSISRYWAGGLNASMVDPDSKNYNQATSPAASFNAGWGWGKFFVGANYGSVQTDRAAAAAGNLNSGAAVNGADAAFKVQNNDSALYAGAVLQGLDRKTQANGTRLTANNLALPSQYGDGYMVAGLDLNFFKESFPVRLNLSAMSFLNDNMLDFSNPSRKEVSGVLDLGWSKNFGMTVGVNKSFIGYDRHSVGMFFNDLGGSGFDIQLGANLATRGIFAVSDIAAANAGVALGIPFLNMGKGKDNIKLILAARQSLGDNLGGSTDAGAPNQMFKDSGLTVSLPYMNVGGSPLNIRAEYSMLLADALWQFRPVAHDVSVVTSYMF</sequence>
<dbReference type="AlphaFoldDB" id="A0A2M7G2A4"/>
<dbReference type="Proteomes" id="UP000231019">
    <property type="component" value="Unassembled WGS sequence"/>
</dbReference>
<keyword evidence="1" id="KW-0732">Signal</keyword>
<dbReference type="PANTHER" id="PTHR43308">
    <property type="entry name" value="OUTER MEMBRANE PROTEIN ALPHA-RELATED"/>
    <property type="match status" value="1"/>
</dbReference>
<dbReference type="Pfam" id="PF00395">
    <property type="entry name" value="SLH"/>
    <property type="match status" value="1"/>
</dbReference>
<dbReference type="PANTHER" id="PTHR43308:SF1">
    <property type="entry name" value="OUTER MEMBRANE PROTEIN ALPHA"/>
    <property type="match status" value="1"/>
</dbReference>
<dbReference type="InterPro" id="IPR001119">
    <property type="entry name" value="SLH_dom"/>
</dbReference>
<proteinExistence type="predicted"/>
<organism evidence="3 4">
    <name type="scientific">bacterium (Candidatus Blackallbacteria) CG17_big_fil_post_rev_8_21_14_2_50_48_46</name>
    <dbReference type="NCBI Taxonomy" id="2014261"/>
    <lineage>
        <taxon>Bacteria</taxon>
        <taxon>Candidatus Blackallbacteria</taxon>
    </lineage>
</organism>
<evidence type="ECO:0000259" key="2">
    <source>
        <dbReference type="PROSITE" id="PS51272"/>
    </source>
</evidence>
<evidence type="ECO:0000313" key="4">
    <source>
        <dbReference type="Proteomes" id="UP000231019"/>
    </source>
</evidence>
<evidence type="ECO:0000256" key="1">
    <source>
        <dbReference type="SAM" id="SignalP"/>
    </source>
</evidence>
<protein>
    <recommendedName>
        <fullName evidence="2">SLH domain-containing protein</fullName>
    </recommendedName>
</protein>
<feature type="signal peptide" evidence="1">
    <location>
        <begin position="1"/>
        <end position="29"/>
    </location>
</feature>
<accession>A0A2M7G2A4</accession>